<keyword evidence="5" id="KW-0472">Membrane</keyword>
<dbReference type="InterPro" id="IPR038213">
    <property type="entry name" value="IFI6/IFI27-like_sf"/>
</dbReference>
<dbReference type="Proteomes" id="UP001221898">
    <property type="component" value="Unassembled WGS sequence"/>
</dbReference>
<evidence type="ECO:0000256" key="2">
    <source>
        <dbReference type="ARBA" id="ARBA00007262"/>
    </source>
</evidence>
<dbReference type="PANTHER" id="PTHR16932">
    <property type="entry name" value="INTERFERON ALPHA-INDUCIBLE PROTEIN 27"/>
    <property type="match status" value="1"/>
</dbReference>
<sequence length="133" mass="13457">MIAAVTTGAAGAVALVPVALGAVGFKAGGIVAGSTAAYMMSTAAIINGDGVAAGSLMAVLQSTGDTLVTSSPCAKNLGVVMDNRLSLSMNIAARPLGCRRDDRHCRAGICSGLGCPEKIEQDMMGSEWKQLKW</sequence>
<gene>
    <name evidence="6" type="ORF">AAFF_G00397020</name>
</gene>
<dbReference type="GO" id="GO:0031966">
    <property type="term" value="C:mitochondrial membrane"/>
    <property type="evidence" value="ECO:0007669"/>
    <property type="project" value="TreeGrafter"/>
</dbReference>
<comment type="caution">
    <text evidence="6">The sequence shown here is derived from an EMBL/GenBank/DDBJ whole genome shotgun (WGS) entry which is preliminary data.</text>
</comment>
<reference evidence="6" key="1">
    <citation type="journal article" date="2023" name="Science">
        <title>Genome structures resolve the early diversification of teleost fishes.</title>
        <authorList>
            <person name="Parey E."/>
            <person name="Louis A."/>
            <person name="Montfort J."/>
            <person name="Bouchez O."/>
            <person name="Roques C."/>
            <person name="Iampietro C."/>
            <person name="Lluch J."/>
            <person name="Castinel A."/>
            <person name="Donnadieu C."/>
            <person name="Desvignes T."/>
            <person name="Floi Bucao C."/>
            <person name="Jouanno E."/>
            <person name="Wen M."/>
            <person name="Mejri S."/>
            <person name="Dirks R."/>
            <person name="Jansen H."/>
            <person name="Henkel C."/>
            <person name="Chen W.J."/>
            <person name="Zahm M."/>
            <person name="Cabau C."/>
            <person name="Klopp C."/>
            <person name="Thompson A.W."/>
            <person name="Robinson-Rechavi M."/>
            <person name="Braasch I."/>
            <person name="Lecointre G."/>
            <person name="Bobe J."/>
            <person name="Postlethwait J.H."/>
            <person name="Berthelot C."/>
            <person name="Roest Crollius H."/>
            <person name="Guiguen Y."/>
        </authorList>
    </citation>
    <scope>NUCLEOTIDE SEQUENCE</scope>
    <source>
        <strain evidence="6">NC1722</strain>
    </source>
</reference>
<comment type="subcellular location">
    <subcellularLocation>
        <location evidence="1">Membrane</location>
        <topology evidence="1">Multi-pass membrane protein</topology>
    </subcellularLocation>
</comment>
<name>A0AAD7WLC8_9TELE</name>
<organism evidence="6 7">
    <name type="scientific">Aldrovandia affinis</name>
    <dbReference type="NCBI Taxonomy" id="143900"/>
    <lineage>
        <taxon>Eukaryota</taxon>
        <taxon>Metazoa</taxon>
        <taxon>Chordata</taxon>
        <taxon>Craniata</taxon>
        <taxon>Vertebrata</taxon>
        <taxon>Euteleostomi</taxon>
        <taxon>Actinopterygii</taxon>
        <taxon>Neopterygii</taxon>
        <taxon>Teleostei</taxon>
        <taxon>Notacanthiformes</taxon>
        <taxon>Halosauridae</taxon>
        <taxon>Aldrovandia</taxon>
    </lineage>
</organism>
<proteinExistence type="inferred from homology"/>
<evidence type="ECO:0000256" key="5">
    <source>
        <dbReference type="ARBA" id="ARBA00023136"/>
    </source>
</evidence>
<evidence type="ECO:0000256" key="4">
    <source>
        <dbReference type="ARBA" id="ARBA00022989"/>
    </source>
</evidence>
<keyword evidence="7" id="KW-1185">Reference proteome</keyword>
<dbReference type="AlphaFoldDB" id="A0AAD7WLC8"/>
<evidence type="ECO:0000256" key="1">
    <source>
        <dbReference type="ARBA" id="ARBA00004141"/>
    </source>
</evidence>
<dbReference type="GO" id="GO:0097193">
    <property type="term" value="P:intrinsic apoptotic signaling pathway"/>
    <property type="evidence" value="ECO:0007669"/>
    <property type="project" value="TreeGrafter"/>
</dbReference>
<dbReference type="Gene3D" id="6.10.110.10">
    <property type="match status" value="1"/>
</dbReference>
<keyword evidence="4" id="KW-1133">Transmembrane helix</keyword>
<dbReference type="InterPro" id="IPR009311">
    <property type="entry name" value="IFI6/IFI27-like"/>
</dbReference>
<comment type="similarity">
    <text evidence="2">Belongs to the IFI6/IFI27 family.</text>
</comment>
<dbReference type="Pfam" id="PF06140">
    <property type="entry name" value="Ifi-6-16"/>
    <property type="match status" value="1"/>
</dbReference>
<evidence type="ECO:0000256" key="3">
    <source>
        <dbReference type="ARBA" id="ARBA00022692"/>
    </source>
</evidence>
<evidence type="ECO:0000313" key="7">
    <source>
        <dbReference type="Proteomes" id="UP001221898"/>
    </source>
</evidence>
<dbReference type="GO" id="GO:0001836">
    <property type="term" value="P:release of cytochrome c from mitochondria"/>
    <property type="evidence" value="ECO:0007669"/>
    <property type="project" value="TreeGrafter"/>
</dbReference>
<evidence type="ECO:0000313" key="6">
    <source>
        <dbReference type="EMBL" id="KAJ8400319.1"/>
    </source>
</evidence>
<dbReference type="PANTHER" id="PTHR16932:SF38">
    <property type="entry name" value="INTERFERON ALPHA INDUCIBLE PROTEIN 46-RELATED"/>
    <property type="match status" value="1"/>
</dbReference>
<keyword evidence="3" id="KW-0812">Transmembrane</keyword>
<accession>A0AAD7WLC8</accession>
<dbReference type="EMBL" id="JAINUG010000077">
    <property type="protein sequence ID" value="KAJ8400319.1"/>
    <property type="molecule type" value="Genomic_DNA"/>
</dbReference>
<protein>
    <submittedName>
        <fullName evidence="6">Uncharacterized protein</fullName>
    </submittedName>
</protein>